<proteinExistence type="predicted"/>
<dbReference type="Proteomes" id="UP000230463">
    <property type="component" value="Unassembled WGS sequence"/>
</dbReference>
<name>A0A855FR10_9NEIS</name>
<sequence>MKIYSEKKLSKLESTASEAETEKKYKKSFSINYMLARNKVASSMWEIGRMCGNSEFLRQDLNKALIWEVNANLKDNSYLSNIAVTYRQMGNLQASKYILYQALKEGEDEAALDLAKLYNISKKEHKRVRELLNVVLNSENVSEYALEESRYILKNIDLKRNIAKTYVRLGKPIKLNNKIFEKLVGAEINFNLENYKKACKQFRKLAYENKSYTAMDYLGKIYQYGLGIEANYKISMFWYKKAIRSGGIDSLINLAFLYRDTQKIDLYFAYLKQAQKHGSDRATLLLAKLYNISAKEDRRVKKLLKQVLKSKTSTIDLIYEAKTLLKQLQKNS</sequence>
<comment type="caution">
    <text evidence="1">The sequence shown here is derived from an EMBL/GenBank/DDBJ whole genome shotgun (WGS) entry which is preliminary data.</text>
</comment>
<accession>A0A855FR10</accession>
<reference evidence="1 2" key="1">
    <citation type="journal article" date="2017" name="MBio">
        <title>Type VI secretion-mediated competition in the bee gut microbiome.</title>
        <authorList>
            <person name="Steele M.I."/>
            <person name="Kwong W.K."/>
            <person name="Powell J.E."/>
            <person name="Whiteley M."/>
            <person name="Moran N.A."/>
        </authorList>
    </citation>
    <scope>NUCLEOTIDE SEQUENCE [LARGE SCALE GENOMIC DNA]</scope>
    <source>
        <strain evidence="1 2">HK3</strain>
    </source>
</reference>
<evidence type="ECO:0008006" key="3">
    <source>
        <dbReference type="Google" id="ProtNLM"/>
    </source>
</evidence>
<organism evidence="1 2">
    <name type="scientific">Snodgrassella alvi</name>
    <dbReference type="NCBI Taxonomy" id="1196083"/>
    <lineage>
        <taxon>Bacteria</taxon>
        <taxon>Pseudomonadati</taxon>
        <taxon>Pseudomonadota</taxon>
        <taxon>Betaproteobacteria</taxon>
        <taxon>Neisseriales</taxon>
        <taxon>Neisseriaceae</taxon>
        <taxon>Snodgrassella</taxon>
    </lineage>
</organism>
<dbReference type="InterPro" id="IPR011990">
    <property type="entry name" value="TPR-like_helical_dom_sf"/>
</dbReference>
<dbReference type="SUPFAM" id="SSF81901">
    <property type="entry name" value="HCP-like"/>
    <property type="match status" value="2"/>
</dbReference>
<protein>
    <recommendedName>
        <fullName evidence="3">Beta-lactamase</fullName>
    </recommendedName>
</protein>
<evidence type="ECO:0000313" key="1">
    <source>
        <dbReference type="EMBL" id="PIT62258.1"/>
    </source>
</evidence>
<dbReference type="Pfam" id="PF08238">
    <property type="entry name" value="Sel1"/>
    <property type="match status" value="2"/>
</dbReference>
<dbReference type="PANTHER" id="PTHR11102:SF160">
    <property type="entry name" value="ERAD-ASSOCIATED E3 UBIQUITIN-PROTEIN LIGASE COMPONENT HRD3"/>
    <property type="match status" value="1"/>
</dbReference>
<dbReference type="Gene3D" id="1.25.40.10">
    <property type="entry name" value="Tetratricopeptide repeat domain"/>
    <property type="match status" value="1"/>
</dbReference>
<dbReference type="AlphaFoldDB" id="A0A855FR10"/>
<gene>
    <name evidence="1" type="ORF">BHC57_01225</name>
</gene>
<dbReference type="InterPro" id="IPR006597">
    <property type="entry name" value="Sel1-like"/>
</dbReference>
<dbReference type="EMBL" id="MEIU01000006">
    <property type="protein sequence ID" value="PIT62258.1"/>
    <property type="molecule type" value="Genomic_DNA"/>
</dbReference>
<dbReference type="RefSeq" id="WP_100123136.1">
    <property type="nucleotide sequence ID" value="NZ_MEIO01000054.1"/>
</dbReference>
<dbReference type="PANTHER" id="PTHR11102">
    <property type="entry name" value="SEL-1-LIKE PROTEIN"/>
    <property type="match status" value="1"/>
</dbReference>
<dbReference type="InterPro" id="IPR050767">
    <property type="entry name" value="Sel1_AlgK"/>
</dbReference>
<evidence type="ECO:0000313" key="2">
    <source>
        <dbReference type="Proteomes" id="UP000230463"/>
    </source>
</evidence>